<evidence type="ECO:0000256" key="4">
    <source>
        <dbReference type="ARBA" id="ARBA00013035"/>
    </source>
</evidence>
<dbReference type="InterPro" id="IPR001940">
    <property type="entry name" value="Peptidase_S1C"/>
</dbReference>
<dbReference type="InterPro" id="IPR036034">
    <property type="entry name" value="PDZ_sf"/>
</dbReference>
<feature type="chain" id="PRO_5039717806" description="Probable periplasmic serine endoprotease DegP-like" evidence="16">
    <location>
        <begin position="36"/>
        <end position="387"/>
    </location>
</feature>
<keyword evidence="10" id="KW-0378">Hydrolase</keyword>
<evidence type="ECO:0000313" key="18">
    <source>
        <dbReference type="EMBL" id="SEF77598.1"/>
    </source>
</evidence>
<accession>A0A1H5UT42</accession>
<evidence type="ECO:0000259" key="17">
    <source>
        <dbReference type="PROSITE" id="PS50106"/>
    </source>
</evidence>
<evidence type="ECO:0000256" key="8">
    <source>
        <dbReference type="ARBA" id="ARBA00022737"/>
    </source>
</evidence>
<feature type="binding site" evidence="15">
    <location>
        <position position="161"/>
    </location>
    <ligand>
        <name>substrate</name>
    </ligand>
</feature>
<comment type="subcellular location">
    <subcellularLocation>
        <location evidence="2">Periplasm</location>
    </subcellularLocation>
</comment>
<dbReference type="InterPro" id="IPR009003">
    <property type="entry name" value="Peptidase_S1_PA"/>
</dbReference>
<evidence type="ECO:0000256" key="2">
    <source>
        <dbReference type="ARBA" id="ARBA00004418"/>
    </source>
</evidence>
<evidence type="ECO:0000256" key="9">
    <source>
        <dbReference type="ARBA" id="ARBA00022764"/>
    </source>
</evidence>
<keyword evidence="6 18" id="KW-0645">Protease</keyword>
<dbReference type="SMART" id="SM00228">
    <property type="entry name" value="PDZ"/>
    <property type="match status" value="1"/>
</dbReference>
<dbReference type="PRINTS" id="PR00834">
    <property type="entry name" value="PROTEASES2C"/>
</dbReference>
<keyword evidence="8" id="KW-0677">Repeat</keyword>
<keyword evidence="12" id="KW-0346">Stress response</keyword>
<dbReference type="Proteomes" id="UP000236742">
    <property type="component" value="Unassembled WGS sequence"/>
</dbReference>
<dbReference type="Pfam" id="PF13365">
    <property type="entry name" value="Trypsin_2"/>
    <property type="match status" value="1"/>
</dbReference>
<dbReference type="PANTHER" id="PTHR22939:SF130">
    <property type="entry name" value="PERIPLASMIC SERINE ENDOPROTEASE DEGP-LIKE-RELATED"/>
    <property type="match status" value="1"/>
</dbReference>
<organism evidence="18 19">
    <name type="scientific">Jhaorihella thermophila</name>
    <dbReference type="NCBI Taxonomy" id="488547"/>
    <lineage>
        <taxon>Bacteria</taxon>
        <taxon>Pseudomonadati</taxon>
        <taxon>Pseudomonadota</taxon>
        <taxon>Alphaproteobacteria</taxon>
        <taxon>Rhodobacterales</taxon>
        <taxon>Paracoccaceae</taxon>
        <taxon>Jhaorihella</taxon>
    </lineage>
</organism>
<protein>
    <recommendedName>
        <fullName evidence="5">Probable periplasmic serine endoprotease DegP-like</fullName>
        <ecNumber evidence="4">3.4.21.107</ecNumber>
    </recommendedName>
    <alternativeName>
        <fullName evidence="13">Protease Do</fullName>
    </alternativeName>
</protein>
<dbReference type="GO" id="GO:0042597">
    <property type="term" value="C:periplasmic space"/>
    <property type="evidence" value="ECO:0007669"/>
    <property type="project" value="UniProtKB-SubCell"/>
</dbReference>
<evidence type="ECO:0000256" key="13">
    <source>
        <dbReference type="ARBA" id="ARBA00032850"/>
    </source>
</evidence>
<evidence type="ECO:0000256" key="1">
    <source>
        <dbReference type="ARBA" id="ARBA00001772"/>
    </source>
</evidence>
<dbReference type="Pfam" id="PF13180">
    <property type="entry name" value="PDZ_2"/>
    <property type="match status" value="1"/>
</dbReference>
<keyword evidence="9" id="KW-0574">Periplasm</keyword>
<dbReference type="EC" id="3.4.21.107" evidence="4"/>
<feature type="binding site" evidence="15">
    <location>
        <begin position="233"/>
        <end position="235"/>
    </location>
    <ligand>
        <name>substrate</name>
    </ligand>
</feature>
<dbReference type="SUPFAM" id="SSF50156">
    <property type="entry name" value="PDZ domain-like"/>
    <property type="match status" value="1"/>
</dbReference>
<evidence type="ECO:0000313" key="19">
    <source>
        <dbReference type="Proteomes" id="UP000236742"/>
    </source>
</evidence>
<evidence type="ECO:0000256" key="7">
    <source>
        <dbReference type="ARBA" id="ARBA00022729"/>
    </source>
</evidence>
<feature type="signal peptide" evidence="16">
    <location>
        <begin position="1"/>
        <end position="35"/>
    </location>
</feature>
<feature type="domain" description="PDZ" evidence="17">
    <location>
        <begin position="274"/>
        <end position="350"/>
    </location>
</feature>
<dbReference type="PROSITE" id="PS50106">
    <property type="entry name" value="PDZ"/>
    <property type="match status" value="1"/>
</dbReference>
<dbReference type="OrthoDB" id="9758917at2"/>
<comment type="similarity">
    <text evidence="3">Belongs to the peptidase S1C family.</text>
</comment>
<evidence type="ECO:0000256" key="14">
    <source>
        <dbReference type="PIRSR" id="PIRSR611782-1"/>
    </source>
</evidence>
<dbReference type="GO" id="GO:0004252">
    <property type="term" value="F:serine-type endopeptidase activity"/>
    <property type="evidence" value="ECO:0007669"/>
    <property type="project" value="InterPro"/>
</dbReference>
<keyword evidence="7 16" id="KW-0732">Signal</keyword>
<dbReference type="Gene3D" id="2.40.10.120">
    <property type="match status" value="1"/>
</dbReference>
<dbReference type="CDD" id="cd10839">
    <property type="entry name" value="cpPDZ1_DegP-like"/>
    <property type="match status" value="1"/>
</dbReference>
<evidence type="ECO:0000256" key="15">
    <source>
        <dbReference type="PIRSR" id="PIRSR611782-2"/>
    </source>
</evidence>
<evidence type="ECO:0000256" key="6">
    <source>
        <dbReference type="ARBA" id="ARBA00022670"/>
    </source>
</evidence>
<gene>
    <name evidence="18" type="ORF">SAMN05421751_104234</name>
</gene>
<feature type="binding site" evidence="15">
    <location>
        <position position="64"/>
    </location>
    <ligand>
        <name>substrate</name>
    </ligand>
</feature>
<dbReference type="AlphaFoldDB" id="A0A1H5UT42"/>
<dbReference type="InterPro" id="IPR011782">
    <property type="entry name" value="Pept_S1C_Do"/>
</dbReference>
<evidence type="ECO:0000256" key="12">
    <source>
        <dbReference type="ARBA" id="ARBA00023016"/>
    </source>
</evidence>
<evidence type="ECO:0000256" key="5">
    <source>
        <dbReference type="ARBA" id="ARBA00013958"/>
    </source>
</evidence>
<dbReference type="GO" id="GO:0006508">
    <property type="term" value="P:proteolysis"/>
    <property type="evidence" value="ECO:0007669"/>
    <property type="project" value="UniProtKB-KW"/>
</dbReference>
<feature type="binding site" evidence="15">
    <location>
        <position position="131"/>
    </location>
    <ligand>
        <name>substrate</name>
    </ligand>
</feature>
<dbReference type="EMBL" id="FNVD01000004">
    <property type="protein sequence ID" value="SEF77598.1"/>
    <property type="molecule type" value="Genomic_DNA"/>
</dbReference>
<evidence type="ECO:0000256" key="16">
    <source>
        <dbReference type="SAM" id="SignalP"/>
    </source>
</evidence>
<proteinExistence type="inferred from homology"/>
<dbReference type="PANTHER" id="PTHR22939">
    <property type="entry name" value="SERINE PROTEASE FAMILY S1C HTRA-RELATED"/>
    <property type="match status" value="1"/>
</dbReference>
<comment type="catalytic activity">
    <reaction evidence="1">
        <text>Acts on substrates that are at least partially unfolded. The cleavage site P1 residue is normally between a pair of hydrophobic residues, such as Val-|-Val.</text>
        <dbReference type="EC" id="3.4.21.107"/>
    </reaction>
</comment>
<reference evidence="18 19" key="1">
    <citation type="submission" date="2016-10" db="EMBL/GenBank/DDBJ databases">
        <authorList>
            <person name="de Groot N.N."/>
        </authorList>
    </citation>
    <scope>NUCLEOTIDE SEQUENCE [LARGE SCALE GENOMIC DNA]</scope>
    <source>
        <strain evidence="18 19">DSM 23413</strain>
    </source>
</reference>
<keyword evidence="19" id="KW-1185">Reference proteome</keyword>
<feature type="active site" description="Charge relay system" evidence="14">
    <location>
        <position position="161"/>
    </location>
</feature>
<dbReference type="Gene3D" id="2.30.42.10">
    <property type="match status" value="1"/>
</dbReference>
<evidence type="ECO:0000256" key="10">
    <source>
        <dbReference type="ARBA" id="ARBA00022801"/>
    </source>
</evidence>
<keyword evidence="11" id="KW-0720">Serine protease</keyword>
<dbReference type="SUPFAM" id="SSF50494">
    <property type="entry name" value="Trypsin-like serine proteases"/>
    <property type="match status" value="1"/>
</dbReference>
<name>A0A1H5UT42_9RHOB</name>
<dbReference type="RefSeq" id="WP_104007439.1">
    <property type="nucleotide sequence ID" value="NZ_FNVD01000004.1"/>
</dbReference>
<evidence type="ECO:0000256" key="11">
    <source>
        <dbReference type="ARBA" id="ARBA00022825"/>
    </source>
</evidence>
<dbReference type="InterPro" id="IPR001478">
    <property type="entry name" value="PDZ"/>
</dbReference>
<evidence type="ECO:0000256" key="3">
    <source>
        <dbReference type="ARBA" id="ARBA00010541"/>
    </source>
</evidence>
<feature type="active site" description="Charge relay system" evidence="14">
    <location>
        <position position="131"/>
    </location>
</feature>
<sequence>MTQTKPLSKPLDKPRRLVALTLAAAMMSTSLVALAPSPALAVLPGGYADLVEQLSPAVVHVAVEAAITPVRSDVPMPNDDFLREFQRRFGIPFPGMPGGSGAPDAPGAQIRQGVGSGFIISKDGLIVTNNHVVKDARSVTVKLSDGTRLDARVIGTDPLTDIALLKVEADKPLPTVEFGSSAEMLPGDEVIAMGSPFGLGGTVTAGIVSAKNRDIHSGPYDAYIQTDAAINRGNSGGPLFNTEGKVIGVNTAIFSPDGGSVGIGFAIPSDIVKKVVADLQDDGKIDRGWLGVQIRPMSEEVAQVLGYDKGRGAVIDEVMPDSPAQKAGLKPGDIVLKFDDTEIAELRDLTRAVGAAEPGSRHEIEILRKGEKMTLDVRLDNRSGHDA</sequence>
<dbReference type="NCBIfam" id="TIGR02037">
    <property type="entry name" value="degP_htrA_DO"/>
    <property type="match status" value="1"/>
</dbReference>
<feature type="active site" description="Charge relay system" evidence="14">
    <location>
        <position position="235"/>
    </location>
</feature>